<feature type="non-terminal residue" evidence="2">
    <location>
        <position position="846"/>
    </location>
</feature>
<dbReference type="EMBL" id="WNTK01000725">
    <property type="protein sequence ID" value="KAG9468808.1"/>
    <property type="molecule type" value="Genomic_DNA"/>
</dbReference>
<dbReference type="Gene3D" id="3.40.50.410">
    <property type="entry name" value="von Willebrand factor, type A domain"/>
    <property type="match status" value="1"/>
</dbReference>
<dbReference type="Proteomes" id="UP000770717">
    <property type="component" value="Unassembled WGS sequence"/>
</dbReference>
<proteinExistence type="predicted"/>
<evidence type="ECO:0000259" key="1">
    <source>
        <dbReference type="SMART" id="SM00327"/>
    </source>
</evidence>
<dbReference type="Pfam" id="PF08434">
    <property type="entry name" value="CLCA"/>
    <property type="match status" value="1"/>
</dbReference>
<gene>
    <name evidence="2" type="ORF">GDO78_021904</name>
</gene>
<dbReference type="InterPro" id="IPR036465">
    <property type="entry name" value="vWFA_dom_sf"/>
</dbReference>
<protein>
    <recommendedName>
        <fullName evidence="1">VWFA domain-containing protein</fullName>
    </recommendedName>
</protein>
<dbReference type="InterPro" id="IPR013783">
    <property type="entry name" value="Ig-like_fold"/>
</dbReference>
<dbReference type="SMART" id="SM00327">
    <property type="entry name" value="VWA"/>
    <property type="match status" value="1"/>
</dbReference>
<reference evidence="2" key="1">
    <citation type="thesis" date="2020" institute="ProQuest LLC" country="789 East Eisenhower Parkway, Ann Arbor, MI, USA">
        <title>Comparative Genomics and Chromosome Evolution.</title>
        <authorList>
            <person name="Mudd A.B."/>
        </authorList>
    </citation>
    <scope>NUCLEOTIDE SEQUENCE</scope>
    <source>
        <strain evidence="2">HN-11 Male</strain>
        <tissue evidence="2">Kidney and liver</tissue>
    </source>
</reference>
<evidence type="ECO:0000313" key="3">
    <source>
        <dbReference type="Proteomes" id="UP000770717"/>
    </source>
</evidence>
<dbReference type="InterPro" id="IPR013642">
    <property type="entry name" value="CLCA_N"/>
</dbReference>
<dbReference type="InterPro" id="IPR002035">
    <property type="entry name" value="VWF_A"/>
</dbReference>
<dbReference type="SUPFAM" id="SSF53300">
    <property type="entry name" value="vWA-like"/>
    <property type="match status" value="1"/>
</dbReference>
<dbReference type="AlphaFoldDB" id="A0A8J6EGP2"/>
<sequence length="846" mass="93243">RDFKKLSKYAYSSNKLAKFFVVLQIQADVVVANTFLNVGDAPYTRQYGGCGEQGQYIHFTPNFLLQENLTSFYGPYGKVFVHEWAHLRWGVFQEHNADQPFYISGKRQVEATRCSVNVNGAYRVLQHQEPSCITRPCTIHHDTGLFAQGCTFFPEKNLFAGESLMYSPGLQSISGFCDETNHNAEAPTMQNRMCGGHSTWDIIEKSSDIVATEPREDFLIPEPTFYPLRYGERVITLVIDISASMNRNGRMWRVHQAADMFLSESIAVGTYVGIVELSVTSSIRSELLHLTDDGIRESLKSRLPLAATDFGSDFCSGISAAFKVNRKSGSLGGTEIIFLAAGENFENSTHCFPEIEESGVIIHIIALSNEASKDLEHMADMTGGLKYFVTDEMESNDLIDSFIGIANENGGGSARVNQIESAAISINQENCVTDTVYIDSMLGAETFFTVTWKVSEIFFQIKAPDSKLYSVDDFVAAEDSHLSRMKIPETASRGAWIYSLCNNYRYTQALGIIVTSRSTDENVPPIAINVHMNTDVNQYPNSMIAYASVSQGLLPVKGAKVTAVITPEKGNRIVLELLDNGAGADTVKDDGIYSKYFLTFNVSGRYGLKVRVACQESECRLNHPTNRVFYLPGFVNNSKVVINQSRPPEDALPALGPLRRTAAGGSFMVSDVINTETEVYPPGKITDLEAKRKGDSIVLSWTATGVDLDQGNAQSYELRVSNNITELRDNFGSSAEVDITNLTPSPAGSPETFTFIPEYDIEATTIFYFALIAVDKDMQKSAPSNIAQAAIWVPATEATTQCPIRKVTTCTTKEISQSSPAVTYVPFRQDDSHLNDCMRADVPASC</sequence>
<dbReference type="CDD" id="cd00198">
    <property type="entry name" value="vWFA"/>
    <property type="match status" value="1"/>
</dbReference>
<comment type="caution">
    <text evidence="2">The sequence shown here is derived from an EMBL/GenBank/DDBJ whole genome shotgun (WGS) entry which is preliminary data.</text>
</comment>
<dbReference type="OrthoDB" id="687730at2759"/>
<feature type="domain" description="VWFA" evidence="1">
    <location>
        <begin position="232"/>
        <end position="407"/>
    </location>
</feature>
<dbReference type="Gene3D" id="2.60.40.10">
    <property type="entry name" value="Immunoglobulins"/>
    <property type="match status" value="1"/>
</dbReference>
<dbReference type="NCBIfam" id="NF041940">
    <property type="entry name" value="choice_anch_X"/>
    <property type="match status" value="1"/>
</dbReference>
<name>A0A8J6EGP2_ELECQ</name>
<dbReference type="EMBL" id="WNTK01000725">
    <property type="protein sequence ID" value="KAG9468807.1"/>
    <property type="molecule type" value="Genomic_DNA"/>
</dbReference>
<evidence type="ECO:0000313" key="2">
    <source>
        <dbReference type="EMBL" id="KAG9468808.1"/>
    </source>
</evidence>
<accession>A0A8J6EGP2</accession>
<keyword evidence="3" id="KW-1185">Reference proteome</keyword>
<organism evidence="2 3">
    <name type="scientific">Eleutherodactylus coqui</name>
    <name type="common">Puerto Rican coqui</name>
    <dbReference type="NCBI Taxonomy" id="57060"/>
    <lineage>
        <taxon>Eukaryota</taxon>
        <taxon>Metazoa</taxon>
        <taxon>Chordata</taxon>
        <taxon>Craniata</taxon>
        <taxon>Vertebrata</taxon>
        <taxon>Euteleostomi</taxon>
        <taxon>Amphibia</taxon>
        <taxon>Batrachia</taxon>
        <taxon>Anura</taxon>
        <taxon>Neobatrachia</taxon>
        <taxon>Hyloidea</taxon>
        <taxon>Eleutherodactylidae</taxon>
        <taxon>Eleutherodactylinae</taxon>
        <taxon>Eleutherodactylus</taxon>
        <taxon>Eleutherodactylus</taxon>
    </lineage>
</organism>